<comment type="similarity">
    <text evidence="2">Belongs to the RseB family.</text>
</comment>
<comment type="caution">
    <text evidence="8">The sequence shown here is derived from an EMBL/GenBank/DDBJ whole genome shotgun (WGS) entry which is preliminary data.</text>
</comment>
<evidence type="ECO:0000313" key="9">
    <source>
        <dbReference type="Proteomes" id="UP001172778"/>
    </source>
</evidence>
<evidence type="ECO:0000256" key="2">
    <source>
        <dbReference type="ARBA" id="ARBA00008150"/>
    </source>
</evidence>
<comment type="subcellular location">
    <subcellularLocation>
        <location evidence="1">Periplasm</location>
    </subcellularLocation>
</comment>
<evidence type="ECO:0000259" key="7">
    <source>
        <dbReference type="Pfam" id="PF17188"/>
    </source>
</evidence>
<dbReference type="Pfam" id="PF17188">
    <property type="entry name" value="MucB_RseB_C"/>
    <property type="match status" value="1"/>
</dbReference>
<dbReference type="PANTHER" id="PTHR38782">
    <property type="match status" value="1"/>
</dbReference>
<dbReference type="CDD" id="cd16327">
    <property type="entry name" value="RseB"/>
    <property type="match status" value="1"/>
</dbReference>
<dbReference type="InterPro" id="IPR033434">
    <property type="entry name" value="MucB/RseB_N"/>
</dbReference>
<name>A0ABT7DW10_9NEIS</name>
<keyword evidence="4" id="KW-0574">Periplasm</keyword>
<dbReference type="InterPro" id="IPR038484">
    <property type="entry name" value="MucB/RseB_C_sf"/>
</dbReference>
<organism evidence="8 9">
    <name type="scientific">Parachitinimonas caeni</name>
    <dbReference type="NCBI Taxonomy" id="3031301"/>
    <lineage>
        <taxon>Bacteria</taxon>
        <taxon>Pseudomonadati</taxon>
        <taxon>Pseudomonadota</taxon>
        <taxon>Betaproteobacteria</taxon>
        <taxon>Neisseriales</taxon>
        <taxon>Chitinibacteraceae</taxon>
        <taxon>Parachitinimonas</taxon>
    </lineage>
</organism>
<evidence type="ECO:0000313" key="8">
    <source>
        <dbReference type="EMBL" id="MDK2124230.1"/>
    </source>
</evidence>
<proteinExistence type="inferred from homology"/>
<dbReference type="PANTHER" id="PTHR38782:SF1">
    <property type="entry name" value="SIGMA-E FACTOR REGULATORY PROTEIN RSEB"/>
    <property type="match status" value="1"/>
</dbReference>
<evidence type="ECO:0000256" key="3">
    <source>
        <dbReference type="ARBA" id="ARBA00022729"/>
    </source>
</evidence>
<dbReference type="InterPro" id="IPR033436">
    <property type="entry name" value="MucB/RseB_C"/>
</dbReference>
<evidence type="ECO:0000256" key="4">
    <source>
        <dbReference type="ARBA" id="ARBA00022764"/>
    </source>
</evidence>
<sequence>MMLRSGLCGLALVVSVAYASETTTAQTGQQLNPFEAANVLRRINTAARNLNYSGVYLYQQADHLESLRLVHYADGNGEQEKRESLDGPPREFIRNNDQIVCYRPDTKPIALDRRTANKFFPGIIPDQIADVVANYNLRQLENERVAGYETQVLILEPRDKLRHPHKLWIEPSSGLLLKTSMLNSQKAGIVEQFTFTQLQIGGSIDKRALRPSIGGRASLAELAQPKADQAPDSNWEVRNVPTGFRLIKEVRRQLPGKSQPVVQYVYSDGLATVSVFIEPLAAGATSGQAKQGSLNVYARQSSGYQITALGEVPEQTVQMFTHAFILR</sequence>
<keyword evidence="3 5" id="KW-0732">Signal</keyword>
<accession>A0ABT7DW10</accession>
<dbReference type="PIRSF" id="PIRSF005427">
    <property type="entry name" value="RseB"/>
    <property type="match status" value="1"/>
</dbReference>
<dbReference type="Gene3D" id="3.30.200.100">
    <property type="entry name" value="MucB/RseB, C-terminal domain"/>
    <property type="match status" value="1"/>
</dbReference>
<feature type="domain" description="MucB/RseB C-terminal" evidence="7">
    <location>
        <begin position="231"/>
        <end position="321"/>
    </location>
</feature>
<evidence type="ECO:0000256" key="5">
    <source>
        <dbReference type="SAM" id="SignalP"/>
    </source>
</evidence>
<gene>
    <name evidence="8" type="ORF">PZA18_09235</name>
</gene>
<dbReference type="RefSeq" id="WP_284100539.1">
    <property type="nucleotide sequence ID" value="NZ_JARRAF010000008.1"/>
</dbReference>
<protein>
    <submittedName>
        <fullName evidence="8">MucB/RseB C-terminal domain-containing protein</fullName>
    </submittedName>
</protein>
<evidence type="ECO:0000259" key="6">
    <source>
        <dbReference type="Pfam" id="PF03888"/>
    </source>
</evidence>
<feature type="chain" id="PRO_5047295658" evidence="5">
    <location>
        <begin position="20"/>
        <end position="327"/>
    </location>
</feature>
<reference evidence="8" key="1">
    <citation type="submission" date="2023-03" db="EMBL/GenBank/DDBJ databases">
        <title>Chitinimonas shenzhenensis gen. nov., sp. nov., a novel member of family Burkholderiaceae isolated from activated sludge collected in Shen Zhen, China.</title>
        <authorList>
            <person name="Wang X."/>
        </authorList>
    </citation>
    <scope>NUCLEOTIDE SEQUENCE</scope>
    <source>
        <strain evidence="8">DQS-5</strain>
    </source>
</reference>
<dbReference type="Gene3D" id="2.50.20.10">
    <property type="entry name" value="Lipoprotein localisation LolA/LolB/LppX"/>
    <property type="match status" value="1"/>
</dbReference>
<keyword evidence="9" id="KW-1185">Reference proteome</keyword>
<feature type="domain" description="MucB/RseB N-terminal" evidence="6">
    <location>
        <begin position="36"/>
        <end position="212"/>
    </location>
</feature>
<dbReference type="InterPro" id="IPR005588">
    <property type="entry name" value="MucB_RseB"/>
</dbReference>
<feature type="signal peptide" evidence="5">
    <location>
        <begin position="1"/>
        <end position="19"/>
    </location>
</feature>
<dbReference type="Proteomes" id="UP001172778">
    <property type="component" value="Unassembled WGS sequence"/>
</dbReference>
<dbReference type="EMBL" id="JARRAF010000008">
    <property type="protein sequence ID" value="MDK2124230.1"/>
    <property type="molecule type" value="Genomic_DNA"/>
</dbReference>
<evidence type="ECO:0000256" key="1">
    <source>
        <dbReference type="ARBA" id="ARBA00004418"/>
    </source>
</evidence>
<dbReference type="Pfam" id="PF03888">
    <property type="entry name" value="MucB_RseB"/>
    <property type="match status" value="1"/>
</dbReference>